<dbReference type="Gene3D" id="3.60.110.10">
    <property type="entry name" value="Carbon-nitrogen hydrolase"/>
    <property type="match status" value="1"/>
</dbReference>
<evidence type="ECO:0000256" key="1">
    <source>
        <dbReference type="ARBA" id="ARBA00010613"/>
    </source>
</evidence>
<dbReference type="Pfam" id="PF00795">
    <property type="entry name" value="CN_hydrolase"/>
    <property type="match status" value="1"/>
</dbReference>
<dbReference type="InterPro" id="IPR001110">
    <property type="entry name" value="UPF0012_CS"/>
</dbReference>
<name>A0A0W0SQG7_9GAMM</name>
<accession>A0A0W0SQG7</accession>
<evidence type="ECO:0000259" key="3">
    <source>
        <dbReference type="PROSITE" id="PS50263"/>
    </source>
</evidence>
<comment type="similarity">
    <text evidence="1">Belongs to the carbon-nitrogen hydrolase superfamily. NIT1/NIT2 family.</text>
</comment>
<dbReference type="PANTHER" id="PTHR23088:SF27">
    <property type="entry name" value="DEAMINATED GLUTATHIONE AMIDASE"/>
    <property type="match status" value="1"/>
</dbReference>
<dbReference type="EMBL" id="LNXY01000027">
    <property type="protein sequence ID" value="KTC85624.1"/>
    <property type="molecule type" value="Genomic_DNA"/>
</dbReference>
<dbReference type="AlphaFoldDB" id="A0A0W0SQG7"/>
<evidence type="ECO:0000256" key="2">
    <source>
        <dbReference type="ARBA" id="ARBA00022801"/>
    </source>
</evidence>
<keyword evidence="2" id="KW-0378">Hydrolase</keyword>
<dbReference type="PROSITE" id="PS50263">
    <property type="entry name" value="CN_HYDROLASE"/>
    <property type="match status" value="1"/>
</dbReference>
<gene>
    <name evidence="4" type="primary">nitA</name>
    <name evidence="4" type="ORF">Ldro_1949</name>
</gene>
<comment type="caution">
    <text evidence="4">The sequence shown here is derived from an EMBL/GenBank/DDBJ whole genome shotgun (WGS) entry which is preliminary data.</text>
</comment>
<keyword evidence="5" id="KW-1185">Reference proteome</keyword>
<dbReference type="CDD" id="cd07572">
    <property type="entry name" value="nit"/>
    <property type="match status" value="1"/>
</dbReference>
<dbReference type="PANTHER" id="PTHR23088">
    <property type="entry name" value="NITRILASE-RELATED"/>
    <property type="match status" value="1"/>
</dbReference>
<sequence length="270" mass="30409">MPKVAVVQMISSASVKNNLQQVEEFFIKAKEKQADLLVLPENFAFMGMKENDKLDLAEKYGEGEIQDRVRQLAKRYDLWVIAGTLPIKSLNKKVRSSCLVFDNNGLCAARYDKIHLFDVRVSAQEAHQESSTVDRGDELVVVDTPIGQVGLSVCYDLRFPELYRQLVQRGAELLSIPSAFTAVTGVAHWEVLLRARAIENLSYVIAPNQGGQHENGRQTYGHSMVIEPWGKVVAQQETGEGIIIADIDLQRLQQLRQQFPSNEHHVLLNR</sequence>
<dbReference type="InterPro" id="IPR036526">
    <property type="entry name" value="C-N_Hydrolase_sf"/>
</dbReference>
<evidence type="ECO:0000313" key="5">
    <source>
        <dbReference type="Proteomes" id="UP000054736"/>
    </source>
</evidence>
<dbReference type="InterPro" id="IPR045254">
    <property type="entry name" value="Nit1/2_C-N_Hydrolase"/>
</dbReference>
<evidence type="ECO:0000313" key="4">
    <source>
        <dbReference type="EMBL" id="KTC85624.1"/>
    </source>
</evidence>
<reference evidence="4 5" key="1">
    <citation type="submission" date="2015-11" db="EMBL/GenBank/DDBJ databases">
        <title>Genomic analysis of 38 Legionella species identifies large and diverse effector repertoires.</title>
        <authorList>
            <person name="Burstein D."/>
            <person name="Amaro F."/>
            <person name="Zusman T."/>
            <person name="Lifshitz Z."/>
            <person name="Cohen O."/>
            <person name="Gilbert J.A."/>
            <person name="Pupko T."/>
            <person name="Shuman H.A."/>
            <person name="Segal G."/>
        </authorList>
    </citation>
    <scope>NUCLEOTIDE SEQUENCE [LARGE SCALE GENOMIC DNA]</scope>
    <source>
        <strain evidence="4 5">ATCC 700990</strain>
    </source>
</reference>
<dbReference type="RefSeq" id="WP_058496241.1">
    <property type="nucleotide sequence ID" value="NZ_CAAAIU010000005.1"/>
</dbReference>
<proteinExistence type="inferred from homology"/>
<dbReference type="STRING" id="1212489.Ldro_1949"/>
<dbReference type="PROSITE" id="PS01227">
    <property type="entry name" value="UPF0012"/>
    <property type="match status" value="1"/>
</dbReference>
<dbReference type="SUPFAM" id="SSF56317">
    <property type="entry name" value="Carbon-nitrogen hydrolase"/>
    <property type="match status" value="1"/>
</dbReference>
<organism evidence="4 5">
    <name type="scientific">Legionella drozanskii LLAP-1</name>
    <dbReference type="NCBI Taxonomy" id="1212489"/>
    <lineage>
        <taxon>Bacteria</taxon>
        <taxon>Pseudomonadati</taxon>
        <taxon>Pseudomonadota</taxon>
        <taxon>Gammaproteobacteria</taxon>
        <taxon>Legionellales</taxon>
        <taxon>Legionellaceae</taxon>
        <taxon>Legionella</taxon>
    </lineage>
</organism>
<dbReference type="PATRIC" id="fig|1212489.4.peg.2060"/>
<dbReference type="OrthoDB" id="9811121at2"/>
<dbReference type="InterPro" id="IPR003010">
    <property type="entry name" value="C-N_Hydrolase"/>
</dbReference>
<dbReference type="GO" id="GO:0016811">
    <property type="term" value="F:hydrolase activity, acting on carbon-nitrogen (but not peptide) bonds, in linear amides"/>
    <property type="evidence" value="ECO:0007669"/>
    <property type="project" value="InterPro"/>
</dbReference>
<dbReference type="Proteomes" id="UP000054736">
    <property type="component" value="Unassembled WGS sequence"/>
</dbReference>
<feature type="domain" description="CN hydrolase" evidence="3">
    <location>
        <begin position="2"/>
        <end position="249"/>
    </location>
</feature>
<protein>
    <submittedName>
        <fullName evidence="4">Nitrilase</fullName>
    </submittedName>
</protein>